<dbReference type="EMBL" id="CAJOBI010204539">
    <property type="protein sequence ID" value="CAF5001307.1"/>
    <property type="molecule type" value="Genomic_DNA"/>
</dbReference>
<feature type="non-terminal residue" evidence="1">
    <location>
        <position position="61"/>
    </location>
</feature>
<evidence type="ECO:0000313" key="1">
    <source>
        <dbReference type="EMBL" id="CAF5001307.1"/>
    </source>
</evidence>
<reference evidence="1" key="1">
    <citation type="submission" date="2021-02" db="EMBL/GenBank/DDBJ databases">
        <authorList>
            <person name="Nowell W R."/>
        </authorList>
    </citation>
    <scope>NUCLEOTIDE SEQUENCE</scope>
</reference>
<accession>A0A8S3DBX3</accession>
<organism evidence="1 2">
    <name type="scientific">Rotaria magnacalcarata</name>
    <dbReference type="NCBI Taxonomy" id="392030"/>
    <lineage>
        <taxon>Eukaryota</taxon>
        <taxon>Metazoa</taxon>
        <taxon>Spiralia</taxon>
        <taxon>Gnathifera</taxon>
        <taxon>Rotifera</taxon>
        <taxon>Eurotatoria</taxon>
        <taxon>Bdelloidea</taxon>
        <taxon>Philodinida</taxon>
        <taxon>Philodinidae</taxon>
        <taxon>Rotaria</taxon>
    </lineage>
</organism>
<dbReference type="InterPro" id="IPR011993">
    <property type="entry name" value="PH-like_dom_sf"/>
</dbReference>
<dbReference type="AlphaFoldDB" id="A0A8S3DBX3"/>
<dbReference type="PANTHER" id="PTHR23318:SF0">
    <property type="entry name" value="SERINE_THREONINE-PROTEIN PHOSPHATASE 4 REGULATORY SUBUNIT 3"/>
    <property type="match status" value="1"/>
</dbReference>
<name>A0A8S3DBX3_9BILA</name>
<feature type="non-terminal residue" evidence="1">
    <location>
        <position position="1"/>
    </location>
</feature>
<sequence>WSEGEKYDLALSFQEKVGCDYIWENICDVQGKNSSSFLISANNLTNDSAIYESDDNCGESN</sequence>
<dbReference type="PANTHER" id="PTHR23318">
    <property type="entry name" value="ATP SYNTHASE GAMMA-RELATED"/>
    <property type="match status" value="1"/>
</dbReference>
<comment type="caution">
    <text evidence="1">The sequence shown here is derived from an EMBL/GenBank/DDBJ whole genome shotgun (WGS) entry which is preliminary data.</text>
</comment>
<dbReference type="Gene3D" id="2.30.29.30">
    <property type="entry name" value="Pleckstrin-homology domain (PH domain)/Phosphotyrosine-binding domain (PTB)"/>
    <property type="match status" value="1"/>
</dbReference>
<dbReference type="GO" id="GO:0030289">
    <property type="term" value="C:protein phosphatase 4 complex"/>
    <property type="evidence" value="ECO:0007669"/>
    <property type="project" value="TreeGrafter"/>
</dbReference>
<dbReference type="GO" id="GO:0006974">
    <property type="term" value="P:DNA damage response"/>
    <property type="evidence" value="ECO:0007669"/>
    <property type="project" value="TreeGrafter"/>
</dbReference>
<dbReference type="GO" id="GO:0005654">
    <property type="term" value="C:nucleoplasm"/>
    <property type="evidence" value="ECO:0007669"/>
    <property type="project" value="TreeGrafter"/>
</dbReference>
<dbReference type="InterPro" id="IPR051137">
    <property type="entry name" value="PP4R3-like"/>
</dbReference>
<evidence type="ECO:0000313" key="2">
    <source>
        <dbReference type="Proteomes" id="UP000676336"/>
    </source>
</evidence>
<gene>
    <name evidence="1" type="ORF">SMN809_LOCUS56774</name>
</gene>
<protein>
    <submittedName>
        <fullName evidence="1">Uncharacterized protein</fullName>
    </submittedName>
</protein>
<dbReference type="Proteomes" id="UP000676336">
    <property type="component" value="Unassembled WGS sequence"/>
</dbReference>
<dbReference type="GO" id="GO:0072542">
    <property type="term" value="F:protein phosphatase activator activity"/>
    <property type="evidence" value="ECO:0007669"/>
    <property type="project" value="TreeGrafter"/>
</dbReference>
<proteinExistence type="predicted"/>